<evidence type="ECO:0000313" key="10">
    <source>
        <dbReference type="EMBL" id="KXL53320.1"/>
    </source>
</evidence>
<dbReference type="InterPro" id="IPR001750">
    <property type="entry name" value="ND/Mrp_TM"/>
</dbReference>
<feature type="transmembrane region" description="Helical" evidence="8">
    <location>
        <begin position="423"/>
        <end position="445"/>
    </location>
</feature>
<feature type="transmembrane region" description="Helical" evidence="8">
    <location>
        <begin position="295"/>
        <end position="317"/>
    </location>
</feature>
<feature type="transmembrane region" description="Helical" evidence="8">
    <location>
        <begin position="6"/>
        <end position="23"/>
    </location>
</feature>
<feature type="transmembrane region" description="Helical" evidence="8">
    <location>
        <begin position="201"/>
        <end position="226"/>
    </location>
</feature>
<evidence type="ECO:0000256" key="2">
    <source>
        <dbReference type="ARBA" id="ARBA00022475"/>
    </source>
</evidence>
<feature type="transmembrane region" description="Helical" evidence="8">
    <location>
        <begin position="329"/>
        <end position="350"/>
    </location>
</feature>
<feature type="transmembrane region" description="Helical" evidence="8">
    <location>
        <begin position="508"/>
        <end position="534"/>
    </location>
</feature>
<evidence type="ECO:0000313" key="11">
    <source>
        <dbReference type="Proteomes" id="UP000070539"/>
    </source>
</evidence>
<keyword evidence="3 7" id="KW-0812">Transmembrane</keyword>
<dbReference type="STRING" id="36847.CLNEO_12910"/>
<feature type="transmembrane region" description="Helical" evidence="8">
    <location>
        <begin position="370"/>
        <end position="388"/>
    </location>
</feature>
<keyword evidence="11" id="KW-1185">Reference proteome</keyword>
<accession>A0A136WFV0</accession>
<dbReference type="PATRIC" id="fig|36847.3.peg.1496"/>
<feature type="transmembrane region" description="Helical" evidence="8">
    <location>
        <begin position="158"/>
        <end position="181"/>
    </location>
</feature>
<dbReference type="Proteomes" id="UP000070539">
    <property type="component" value="Unassembled WGS sequence"/>
</dbReference>
<evidence type="ECO:0000256" key="4">
    <source>
        <dbReference type="ARBA" id="ARBA00022989"/>
    </source>
</evidence>
<feature type="transmembrane region" description="Helical" evidence="8">
    <location>
        <begin position="268"/>
        <end position="288"/>
    </location>
</feature>
<evidence type="ECO:0000256" key="1">
    <source>
        <dbReference type="ARBA" id="ARBA00004651"/>
    </source>
</evidence>
<dbReference type="AlphaFoldDB" id="A0A136WFV0"/>
<evidence type="ECO:0000259" key="9">
    <source>
        <dbReference type="Pfam" id="PF00361"/>
    </source>
</evidence>
<organism evidence="10 11">
    <name type="scientific">Anaerotignum neopropionicum</name>
    <dbReference type="NCBI Taxonomy" id="36847"/>
    <lineage>
        <taxon>Bacteria</taxon>
        <taxon>Bacillati</taxon>
        <taxon>Bacillota</taxon>
        <taxon>Clostridia</taxon>
        <taxon>Lachnospirales</taxon>
        <taxon>Anaerotignaceae</taxon>
        <taxon>Anaerotignum</taxon>
    </lineage>
</organism>
<dbReference type="Pfam" id="PF00361">
    <property type="entry name" value="Proton_antipo_M"/>
    <property type="match status" value="1"/>
</dbReference>
<feature type="transmembrane region" description="Helical" evidence="8">
    <location>
        <begin position="130"/>
        <end position="146"/>
    </location>
</feature>
<feature type="transmembrane region" description="Helical" evidence="8">
    <location>
        <begin position="238"/>
        <end position="262"/>
    </location>
</feature>
<feature type="domain" description="NADH:quinone oxidoreductase/Mrp antiporter transmembrane" evidence="9">
    <location>
        <begin position="123"/>
        <end position="405"/>
    </location>
</feature>
<evidence type="ECO:0000256" key="3">
    <source>
        <dbReference type="ARBA" id="ARBA00022692"/>
    </source>
</evidence>
<dbReference type="InterPro" id="IPR052175">
    <property type="entry name" value="ComplexI-like_HydComp"/>
</dbReference>
<keyword evidence="4 8" id="KW-1133">Transmembrane helix</keyword>
<protein>
    <submittedName>
        <fullName evidence="10">Hydrogenase-4 component B</fullName>
        <ecNumber evidence="10">1.-.-.-</ecNumber>
    </submittedName>
</protein>
<evidence type="ECO:0000256" key="5">
    <source>
        <dbReference type="ARBA" id="ARBA00023002"/>
    </source>
</evidence>
<keyword evidence="6 8" id="KW-0472">Membrane</keyword>
<evidence type="ECO:0000256" key="6">
    <source>
        <dbReference type="ARBA" id="ARBA00023136"/>
    </source>
</evidence>
<keyword evidence="5 10" id="KW-0560">Oxidoreductase</keyword>
<dbReference type="RefSeq" id="WP_066086224.1">
    <property type="nucleotide sequence ID" value="NZ_LRVM01000003.1"/>
</dbReference>
<sequence>MDFGIILPLLVFFPMVGAILVYLIGRKNKEARNNLACVVTFLVLLGAVLLFGKHASFTIPGFCGLGLHFDGDELRVVMAILTSFIWFMTTVFSKEYFALYRNRNRYYFFLLMTLGATLGVFLSADLYTTFIFFEIMSFTSFVLVIHDESEAAIRAAHTYLGIAVIGGLITLTGLFMMYHMAGTLNIDALAEFVASQEEKKAIYAVGVLILVGFGAKAGLFPLHVWLPEAHPVAPAPASALLSCILTKSGVYGMLVLSCKLFLHDANWGNLILILGVITMVLGAVLAVFSIDLKRTLACSSLSQIGFIAVAIGMQGLLGSHNALAAGGTILHLVNHSLLKLVLFMSAGVVYMNLHRLHLNEIRGWGKDKPLLKFVFLMGVLGITGIPFWNGYISKTLIHESIVEYIEILHHAGQATTYMQTVEWLFLFSGGLTLAYMTKIFVAVFVETNPYPGNAAHHNEGPYMNRLSAIILVVCAVILPLLGALPQFTGEKIAEASYHFMGAHGPEHAVHYFAWVNLKGAVLSVVIGALVYFLFIRKVLMEKDDNGNMVYVDRWPKGLNLENKIYRPVLLSFLPFAGSLLARFVSTLTDGFVAVLRMLVFNDDSGRVVPPEDRYFSAYTDFDDKKVVYGEGFAKSLLMIGVGLAVAMLYILL</sequence>
<dbReference type="GO" id="GO:0005886">
    <property type="term" value="C:plasma membrane"/>
    <property type="evidence" value="ECO:0007669"/>
    <property type="project" value="UniProtKB-SubCell"/>
</dbReference>
<feature type="transmembrane region" description="Helical" evidence="8">
    <location>
        <begin position="74"/>
        <end position="93"/>
    </location>
</feature>
<feature type="transmembrane region" description="Helical" evidence="8">
    <location>
        <begin position="632"/>
        <end position="651"/>
    </location>
</feature>
<feature type="transmembrane region" description="Helical" evidence="8">
    <location>
        <begin position="35"/>
        <end position="54"/>
    </location>
</feature>
<reference evidence="10 11" key="1">
    <citation type="submission" date="2016-01" db="EMBL/GenBank/DDBJ databases">
        <title>Genome sequence of Clostridium neopropionicum X4, DSM-3847.</title>
        <authorList>
            <person name="Poehlein A."/>
            <person name="Beck M.H."/>
            <person name="Bengelsdorf F.R."/>
            <person name="Daniel R."/>
            <person name="Duerre P."/>
        </authorList>
    </citation>
    <scope>NUCLEOTIDE SEQUENCE [LARGE SCALE GENOMIC DNA]</scope>
    <source>
        <strain evidence="10 11">DSM-3847</strain>
    </source>
</reference>
<dbReference type="PANTHER" id="PTHR42682">
    <property type="entry name" value="HYDROGENASE-4 COMPONENT F"/>
    <property type="match status" value="1"/>
</dbReference>
<gene>
    <name evidence="10" type="primary">hyfB_1</name>
    <name evidence="10" type="ORF">CLNEO_12910</name>
</gene>
<dbReference type="EMBL" id="LRVM01000003">
    <property type="protein sequence ID" value="KXL53320.1"/>
    <property type="molecule type" value="Genomic_DNA"/>
</dbReference>
<feature type="transmembrane region" description="Helical" evidence="8">
    <location>
        <begin position="466"/>
        <end position="488"/>
    </location>
</feature>
<evidence type="ECO:0000256" key="8">
    <source>
        <dbReference type="SAM" id="Phobius"/>
    </source>
</evidence>
<dbReference type="GO" id="GO:0016491">
    <property type="term" value="F:oxidoreductase activity"/>
    <property type="evidence" value="ECO:0007669"/>
    <property type="project" value="UniProtKB-KW"/>
</dbReference>
<name>A0A136WFV0_9FIRM</name>
<keyword evidence="2" id="KW-1003">Cell membrane</keyword>
<comment type="subcellular location">
    <subcellularLocation>
        <location evidence="1">Cell membrane</location>
        <topology evidence="1">Multi-pass membrane protein</topology>
    </subcellularLocation>
    <subcellularLocation>
        <location evidence="7">Membrane</location>
        <topology evidence="7">Multi-pass membrane protein</topology>
    </subcellularLocation>
</comment>
<feature type="transmembrane region" description="Helical" evidence="8">
    <location>
        <begin position="105"/>
        <end position="124"/>
    </location>
</feature>
<comment type="caution">
    <text evidence="10">The sequence shown here is derived from an EMBL/GenBank/DDBJ whole genome shotgun (WGS) entry which is preliminary data.</text>
</comment>
<dbReference type="EC" id="1.-.-.-" evidence="10"/>
<dbReference type="OrthoDB" id="9807568at2"/>
<dbReference type="PANTHER" id="PTHR42682:SF4">
    <property type="entry name" value="NADH-UBIQUINONE_PLASTOQUINONE"/>
    <property type="match status" value="1"/>
</dbReference>
<proteinExistence type="predicted"/>
<dbReference type="PRINTS" id="PR01434">
    <property type="entry name" value="NADHDHGNASE5"/>
</dbReference>
<evidence type="ECO:0000256" key="7">
    <source>
        <dbReference type="RuleBase" id="RU000320"/>
    </source>
</evidence>